<name>A0A3D5QB61_FLESI</name>
<proteinExistence type="predicted"/>
<protein>
    <recommendedName>
        <fullName evidence="4">PAS domain-containing protein</fullName>
    </recommendedName>
</protein>
<evidence type="ECO:0008006" key="4">
    <source>
        <dbReference type="Google" id="ProtNLM"/>
    </source>
</evidence>
<keyword evidence="1" id="KW-1133">Transmembrane helix</keyword>
<gene>
    <name evidence="2" type="ORF">DHM44_04405</name>
</gene>
<dbReference type="Gene3D" id="3.30.450.20">
    <property type="entry name" value="PAS domain"/>
    <property type="match status" value="1"/>
</dbReference>
<organism evidence="2 3">
    <name type="scientific">Flexistipes sinusarabici</name>
    <dbReference type="NCBI Taxonomy" id="2352"/>
    <lineage>
        <taxon>Bacteria</taxon>
        <taxon>Pseudomonadati</taxon>
        <taxon>Deferribacterota</taxon>
        <taxon>Deferribacteres</taxon>
        <taxon>Deferribacterales</taxon>
        <taxon>Flexistipitaceae</taxon>
        <taxon>Flexistipes</taxon>
    </lineage>
</organism>
<sequence>MMKRIKKFFRQLSVDLHFLVPVTVIVFFLCLIIIIAKDKMVSDVESSFNRYMGYLKDTVFLSTYDSLKKGNMKVFEDILTQIGTYEQVKEFSLINKNGKVVYSTNKKFLKTKDPKAAEISKPLTEAGRDKITYYFPVVTVDYCTRCHRQWESGEINSVYRISLNNSSFVNLVNISSFSNKAIFIGGFIAVLLIYILYSYIKQLRFSEIISESEKKYRSLFENIMDVQFCINEKGELILISPSGVGLLNYRDKNEILYKNFSSKLLYDEQAY</sequence>
<keyword evidence="1" id="KW-0472">Membrane</keyword>
<reference evidence="2 3" key="1">
    <citation type="journal article" date="2018" name="Nat. Biotechnol.">
        <title>A standardized bacterial taxonomy based on genome phylogeny substantially revises the tree of life.</title>
        <authorList>
            <person name="Parks D.H."/>
            <person name="Chuvochina M."/>
            <person name="Waite D.W."/>
            <person name="Rinke C."/>
            <person name="Skarshewski A."/>
            <person name="Chaumeil P.A."/>
            <person name="Hugenholtz P."/>
        </authorList>
    </citation>
    <scope>NUCLEOTIDE SEQUENCE [LARGE SCALE GENOMIC DNA]</scope>
    <source>
        <strain evidence="2">UBA8672</strain>
    </source>
</reference>
<dbReference type="EMBL" id="DPPF01000089">
    <property type="protein sequence ID" value="HCW92904.1"/>
    <property type="molecule type" value="Genomic_DNA"/>
</dbReference>
<dbReference type="InterPro" id="IPR035965">
    <property type="entry name" value="PAS-like_dom_sf"/>
</dbReference>
<feature type="transmembrane region" description="Helical" evidence="1">
    <location>
        <begin position="181"/>
        <end position="200"/>
    </location>
</feature>
<comment type="caution">
    <text evidence="2">The sequence shown here is derived from an EMBL/GenBank/DDBJ whole genome shotgun (WGS) entry which is preliminary data.</text>
</comment>
<dbReference type="Gene3D" id="3.30.450.290">
    <property type="match status" value="1"/>
</dbReference>
<dbReference type="Proteomes" id="UP000262325">
    <property type="component" value="Unassembled WGS sequence"/>
</dbReference>
<accession>A0A3D5QB61</accession>
<evidence type="ECO:0000313" key="3">
    <source>
        <dbReference type="Proteomes" id="UP000262325"/>
    </source>
</evidence>
<evidence type="ECO:0000256" key="1">
    <source>
        <dbReference type="SAM" id="Phobius"/>
    </source>
</evidence>
<feature type="transmembrane region" description="Helical" evidence="1">
    <location>
        <begin position="12"/>
        <end position="36"/>
    </location>
</feature>
<dbReference type="SUPFAM" id="SSF55785">
    <property type="entry name" value="PYP-like sensor domain (PAS domain)"/>
    <property type="match status" value="1"/>
</dbReference>
<feature type="non-terminal residue" evidence="2">
    <location>
        <position position="271"/>
    </location>
</feature>
<keyword evidence="1" id="KW-0812">Transmembrane</keyword>
<dbReference type="AlphaFoldDB" id="A0A3D5QB61"/>
<evidence type="ECO:0000313" key="2">
    <source>
        <dbReference type="EMBL" id="HCW92904.1"/>
    </source>
</evidence>